<proteinExistence type="predicted"/>
<sequence>MLCRVSLCILHKTEPRICVSPFSIVTTPYTLLQYGALGLSSNVGSPVSKGDGVKFRLCSILHLRTYGTPGGKSGHRRDGLSCVVGQWPQQCRRHIETPDGGFQKHKPTGLFYDHLPLLNFTRERWYSRVISLKPKSRSKTKGATEEYVTLKIDVSHLHGGSQIREEAPKRGWPALELLSSGQMGSKKGYMTAAE</sequence>
<evidence type="ECO:0000313" key="2">
    <source>
        <dbReference type="Proteomes" id="UP001203297"/>
    </source>
</evidence>
<comment type="caution">
    <text evidence="1">The sequence shown here is derived from an EMBL/GenBank/DDBJ whole genome shotgun (WGS) entry which is preliminary data.</text>
</comment>
<reference evidence="1" key="1">
    <citation type="journal article" date="2022" name="New Phytol.">
        <title>Evolutionary transition to the ectomycorrhizal habit in the genomes of a hyperdiverse lineage of mushroom-forming fungi.</title>
        <authorList>
            <person name="Looney B."/>
            <person name="Miyauchi S."/>
            <person name="Morin E."/>
            <person name="Drula E."/>
            <person name="Courty P.E."/>
            <person name="Kohler A."/>
            <person name="Kuo A."/>
            <person name="LaButti K."/>
            <person name="Pangilinan J."/>
            <person name="Lipzen A."/>
            <person name="Riley R."/>
            <person name="Andreopoulos W."/>
            <person name="He G."/>
            <person name="Johnson J."/>
            <person name="Nolan M."/>
            <person name="Tritt A."/>
            <person name="Barry K.W."/>
            <person name="Grigoriev I.V."/>
            <person name="Nagy L.G."/>
            <person name="Hibbett D."/>
            <person name="Henrissat B."/>
            <person name="Matheny P.B."/>
            <person name="Labbe J."/>
            <person name="Martin F.M."/>
        </authorList>
    </citation>
    <scope>NUCLEOTIDE SEQUENCE</scope>
    <source>
        <strain evidence="1">BPL690</strain>
    </source>
</reference>
<evidence type="ECO:0000313" key="1">
    <source>
        <dbReference type="EMBL" id="KAI0303305.1"/>
    </source>
</evidence>
<protein>
    <submittedName>
        <fullName evidence="1">Uncharacterized protein</fullName>
    </submittedName>
</protein>
<name>A0AAD4M5K1_9AGAM</name>
<organism evidence="1 2">
    <name type="scientific">Multifurca ochricompacta</name>
    <dbReference type="NCBI Taxonomy" id="376703"/>
    <lineage>
        <taxon>Eukaryota</taxon>
        <taxon>Fungi</taxon>
        <taxon>Dikarya</taxon>
        <taxon>Basidiomycota</taxon>
        <taxon>Agaricomycotina</taxon>
        <taxon>Agaricomycetes</taxon>
        <taxon>Russulales</taxon>
        <taxon>Russulaceae</taxon>
        <taxon>Multifurca</taxon>
    </lineage>
</organism>
<dbReference type="AlphaFoldDB" id="A0AAD4M5K1"/>
<dbReference type="Proteomes" id="UP001203297">
    <property type="component" value="Unassembled WGS sequence"/>
</dbReference>
<gene>
    <name evidence="1" type="ORF">B0F90DRAFT_1667232</name>
</gene>
<dbReference type="EMBL" id="WTXG01000009">
    <property type="protein sequence ID" value="KAI0303305.1"/>
    <property type="molecule type" value="Genomic_DNA"/>
</dbReference>
<accession>A0AAD4M5K1</accession>
<keyword evidence="2" id="KW-1185">Reference proteome</keyword>